<name>A0A6P1ZB19_9BACT</name>
<dbReference type="Proteomes" id="UP000434052">
    <property type="component" value="Unassembled WGS sequence"/>
</dbReference>
<evidence type="ECO:0000313" key="2">
    <source>
        <dbReference type="Proteomes" id="UP000434052"/>
    </source>
</evidence>
<dbReference type="EMBL" id="QMIF01000017">
    <property type="protein sequence ID" value="TVM31154.1"/>
    <property type="molecule type" value="Genomic_DNA"/>
</dbReference>
<sequence length="122" mass="13484">MKNLFPLLLYIGDTRTYRVIFTKGTGRAKQPMSIEDKIVVFTAKENNAIPDSEALQKRISVHTDAPGGVTSITLTSADTLSLREGVYQCDITIFDLDGNRLKTYAEGELHVHVSPTQSVTLE</sequence>
<protein>
    <submittedName>
        <fullName evidence="1">Uncharacterized protein</fullName>
    </submittedName>
</protein>
<accession>A0A6P1ZB19</accession>
<organism evidence="1 2">
    <name type="scientific">Oceanidesulfovibrio marinus</name>
    <dbReference type="NCBI Taxonomy" id="370038"/>
    <lineage>
        <taxon>Bacteria</taxon>
        <taxon>Pseudomonadati</taxon>
        <taxon>Thermodesulfobacteriota</taxon>
        <taxon>Desulfovibrionia</taxon>
        <taxon>Desulfovibrionales</taxon>
        <taxon>Desulfovibrionaceae</taxon>
        <taxon>Oceanidesulfovibrio</taxon>
    </lineage>
</organism>
<dbReference type="AlphaFoldDB" id="A0A6P1ZB19"/>
<comment type="caution">
    <text evidence="1">The sequence shown here is derived from an EMBL/GenBank/DDBJ whole genome shotgun (WGS) entry which is preliminary data.</text>
</comment>
<reference evidence="1 2" key="1">
    <citation type="submission" date="2018-06" db="EMBL/GenBank/DDBJ databases">
        <title>Complete genome of Desulfovibrio marinus P48SEP.</title>
        <authorList>
            <person name="Crispim J.S."/>
            <person name="Vidigal P.M.P."/>
            <person name="Silva L.C.F."/>
            <person name="Araujo L.C."/>
            <person name="Laguardia C.N."/>
            <person name="Dias R.S."/>
            <person name="Sousa M.P."/>
            <person name="Paula S.O."/>
            <person name="Silva C."/>
        </authorList>
    </citation>
    <scope>NUCLEOTIDE SEQUENCE [LARGE SCALE GENOMIC DNA]</scope>
    <source>
        <strain evidence="1 2">P48SEP</strain>
    </source>
</reference>
<dbReference type="RefSeq" id="WP_144306939.1">
    <property type="nucleotide sequence ID" value="NZ_QMIF01000017.1"/>
</dbReference>
<proteinExistence type="predicted"/>
<gene>
    <name evidence="1" type="ORF">DQK91_18765</name>
</gene>
<evidence type="ECO:0000313" key="1">
    <source>
        <dbReference type="EMBL" id="TVM31154.1"/>
    </source>
</evidence>